<reference evidence="1 2" key="1">
    <citation type="submission" date="2017-03" db="EMBL/GenBank/DDBJ databases">
        <title>Complete genome sequence of Paenibacillus Kribbensis producing bioflocculants.</title>
        <authorList>
            <person name="Lee H.-G."/>
            <person name="Oh H.-M."/>
        </authorList>
    </citation>
    <scope>NUCLEOTIDE SEQUENCE [LARGE SCALE GENOMIC DNA]</scope>
    <source>
        <strain evidence="1 2">AM49</strain>
    </source>
</reference>
<dbReference type="STRING" id="172713.GCA_001705305_01158"/>
<dbReference type="OrthoDB" id="1690737at2"/>
<dbReference type="EMBL" id="CP020028">
    <property type="protein sequence ID" value="ASR49777.1"/>
    <property type="molecule type" value="Genomic_DNA"/>
</dbReference>
<evidence type="ECO:0000313" key="2">
    <source>
        <dbReference type="Proteomes" id="UP000214666"/>
    </source>
</evidence>
<proteinExistence type="predicted"/>
<dbReference type="RefSeq" id="WP_094156863.1">
    <property type="nucleotide sequence ID" value="NZ_CP020028.1"/>
</dbReference>
<gene>
    <name evidence="1" type="ORF">B4V02_25435</name>
</gene>
<dbReference type="Proteomes" id="UP000214666">
    <property type="component" value="Chromosome"/>
</dbReference>
<name>A0A222WTD3_9BACL</name>
<evidence type="ECO:0000313" key="1">
    <source>
        <dbReference type="EMBL" id="ASR49777.1"/>
    </source>
</evidence>
<accession>A0A222WTD3</accession>
<sequence>MSKLLYVEGTVDRSCTQSHITYSFHISQSADIIRIQFSYTPKLLEDQEQARSMIEASMSRYGYDEPGHAEDAWKKYAPLQNLLTLSVDDPVRHRGNAHRPEMQQEHRLGPSAASPGFVAGDNPAGMWRITVSLHAIVTEKLAYSIQVWGEDAAHG</sequence>
<protein>
    <submittedName>
        <fullName evidence="1">Uncharacterized protein</fullName>
    </submittedName>
</protein>
<organism evidence="1 2">
    <name type="scientific">Paenibacillus kribbensis</name>
    <dbReference type="NCBI Taxonomy" id="172713"/>
    <lineage>
        <taxon>Bacteria</taxon>
        <taxon>Bacillati</taxon>
        <taxon>Bacillota</taxon>
        <taxon>Bacilli</taxon>
        <taxon>Bacillales</taxon>
        <taxon>Paenibacillaceae</taxon>
        <taxon>Paenibacillus</taxon>
    </lineage>
</organism>
<dbReference type="AlphaFoldDB" id="A0A222WTD3"/>
<keyword evidence="2" id="KW-1185">Reference proteome</keyword>
<dbReference type="KEGG" id="pkb:B4V02_25435"/>